<dbReference type="SUPFAM" id="SSF53067">
    <property type="entry name" value="Actin-like ATPase domain"/>
    <property type="match status" value="2"/>
</dbReference>
<organism evidence="13 14">
    <name type="scientific">Actinomycetospora cinnamomea</name>
    <dbReference type="NCBI Taxonomy" id="663609"/>
    <lineage>
        <taxon>Bacteria</taxon>
        <taxon>Bacillati</taxon>
        <taxon>Actinomycetota</taxon>
        <taxon>Actinomycetes</taxon>
        <taxon>Pseudonocardiales</taxon>
        <taxon>Pseudonocardiaceae</taxon>
        <taxon>Actinomycetospora</taxon>
    </lineage>
</organism>
<dbReference type="Pfam" id="PF00370">
    <property type="entry name" value="FGGY_N"/>
    <property type="match status" value="1"/>
</dbReference>
<comment type="similarity">
    <text evidence="1 8 9">Belongs to the FGGY kinase family.</text>
</comment>
<dbReference type="InterPro" id="IPR018485">
    <property type="entry name" value="FGGY_C"/>
</dbReference>
<dbReference type="Pfam" id="PF02782">
    <property type="entry name" value="FGGY_C"/>
    <property type="match status" value="1"/>
</dbReference>
<dbReference type="InterPro" id="IPR018483">
    <property type="entry name" value="Carb_kinase_FGGY_CS"/>
</dbReference>
<evidence type="ECO:0000259" key="11">
    <source>
        <dbReference type="Pfam" id="PF00370"/>
    </source>
</evidence>
<feature type="binding site" evidence="8">
    <location>
        <begin position="74"/>
        <end position="75"/>
    </location>
    <ligand>
        <name>substrate</name>
    </ligand>
</feature>
<dbReference type="GO" id="GO:0004856">
    <property type="term" value="F:D-xylulokinase activity"/>
    <property type="evidence" value="ECO:0007669"/>
    <property type="project" value="UniProtKB-UniRule"/>
</dbReference>
<dbReference type="PANTHER" id="PTHR43095:SF5">
    <property type="entry name" value="XYLULOSE KINASE"/>
    <property type="match status" value="1"/>
</dbReference>
<dbReference type="HAMAP" id="MF_02220">
    <property type="entry name" value="XylB"/>
    <property type="match status" value="1"/>
</dbReference>
<dbReference type="AlphaFoldDB" id="A0A2U1F6W2"/>
<evidence type="ECO:0000259" key="12">
    <source>
        <dbReference type="Pfam" id="PF02782"/>
    </source>
</evidence>
<gene>
    <name evidence="8 10" type="primary">xylB</name>
    <name evidence="13" type="ORF">C8D89_11171</name>
</gene>
<feature type="domain" description="Carbohydrate kinase FGGY C-terminal" evidence="12">
    <location>
        <begin position="244"/>
        <end position="426"/>
    </location>
</feature>
<evidence type="ECO:0000256" key="5">
    <source>
        <dbReference type="ARBA" id="ARBA00022777"/>
    </source>
</evidence>
<feature type="domain" description="Carbohydrate kinase FGGY N-terminal" evidence="11">
    <location>
        <begin position="9"/>
        <end position="225"/>
    </location>
</feature>
<evidence type="ECO:0000256" key="9">
    <source>
        <dbReference type="RuleBase" id="RU003733"/>
    </source>
</evidence>
<proteinExistence type="inferred from homology"/>
<comment type="caution">
    <text evidence="13">The sequence shown here is derived from an EMBL/GenBank/DDBJ whole genome shotgun (WGS) entry which is preliminary data.</text>
</comment>
<evidence type="ECO:0000313" key="13">
    <source>
        <dbReference type="EMBL" id="PVZ07700.1"/>
    </source>
</evidence>
<dbReference type="PROSITE" id="PS00445">
    <property type="entry name" value="FGGY_KINASES_2"/>
    <property type="match status" value="1"/>
</dbReference>
<dbReference type="EC" id="2.7.1.17" evidence="8 10"/>
<comment type="catalytic activity">
    <reaction evidence="8 10">
        <text>D-xylulose + ATP = D-xylulose 5-phosphate + ADP + H(+)</text>
        <dbReference type="Rhea" id="RHEA:10964"/>
        <dbReference type="ChEBI" id="CHEBI:15378"/>
        <dbReference type="ChEBI" id="CHEBI:17140"/>
        <dbReference type="ChEBI" id="CHEBI:30616"/>
        <dbReference type="ChEBI" id="CHEBI:57737"/>
        <dbReference type="ChEBI" id="CHEBI:456216"/>
        <dbReference type="EC" id="2.7.1.17"/>
    </reaction>
</comment>
<dbReference type="GO" id="GO:0005524">
    <property type="term" value="F:ATP binding"/>
    <property type="evidence" value="ECO:0007669"/>
    <property type="project" value="UniProtKB-UniRule"/>
</dbReference>
<keyword evidence="4 8" id="KW-0547">Nucleotide-binding</keyword>
<keyword evidence="5 8" id="KW-0418">Kinase</keyword>
<feature type="active site" description="Proton acceptor" evidence="8">
    <location>
        <position position="227"/>
    </location>
</feature>
<name>A0A2U1F6W2_9PSEU</name>
<keyword evidence="14" id="KW-1185">Reference proteome</keyword>
<dbReference type="NCBIfam" id="TIGR01312">
    <property type="entry name" value="XylB"/>
    <property type="match status" value="1"/>
</dbReference>
<keyword evidence="7 8" id="KW-0119">Carbohydrate metabolism</keyword>
<evidence type="ECO:0000256" key="6">
    <source>
        <dbReference type="ARBA" id="ARBA00022840"/>
    </source>
</evidence>
<dbReference type="OrthoDB" id="9805576at2"/>
<evidence type="ECO:0000256" key="4">
    <source>
        <dbReference type="ARBA" id="ARBA00022741"/>
    </source>
</evidence>
<dbReference type="CDD" id="cd07809">
    <property type="entry name" value="ASKHA_NBD_FGGY_BaXK-like"/>
    <property type="match status" value="1"/>
</dbReference>
<protein>
    <recommendedName>
        <fullName evidence="8 10">Xylulose kinase</fullName>
        <shortName evidence="8 10">Xylulokinase</shortName>
        <ecNumber evidence="8 10">2.7.1.17</ecNumber>
    </recommendedName>
</protein>
<dbReference type="PANTHER" id="PTHR43095">
    <property type="entry name" value="SUGAR KINASE"/>
    <property type="match status" value="1"/>
</dbReference>
<dbReference type="RefSeq" id="WP_116709763.1">
    <property type="nucleotide sequence ID" value="NZ_QEKW01000011.1"/>
</dbReference>
<evidence type="ECO:0000313" key="14">
    <source>
        <dbReference type="Proteomes" id="UP000245639"/>
    </source>
</evidence>
<dbReference type="Gene3D" id="3.30.420.40">
    <property type="match status" value="2"/>
</dbReference>
<dbReference type="EMBL" id="QEKW01000011">
    <property type="protein sequence ID" value="PVZ07700.1"/>
    <property type="molecule type" value="Genomic_DNA"/>
</dbReference>
<feature type="site" description="Important for activity" evidence="8">
    <location>
        <position position="12"/>
    </location>
</feature>
<sequence>MARSAGFVAGVDSSTQATKVLVVDPTDGRVVRESRRSHPDGTEVDPRVWWDALAGALGEVGTDDVAAIGVAGQQHGMVLLDDAGEPVRDALLWNDTRSAPDAQALVEELGGPEAWAQAVGTVPVASITATKLRWTSRAEPDVAERARRVMLPHDWLTWRLCGSPAEATTDRGDASGTGYWSTITGEYRPDLLELAFGRTLGVPRVADPAEVVGRTSDGLAVSAGTGDNAGAALAIGPAAGEVIVSIGTSGTVFTGHDRPTTDASGLVAGFADAHGGYLPLVATLNAARVLGVGARLLGVDPDGFDDLARAAEPGADGLVLLPYLDGERTPDRPQAQGRYVGLTTAAATRENLARATVEGMLCGLADGVDAVTAQGVPARRALLIGGGSRSRAVADLAPDVLGLPVEVLAPQEYVALGAARQAAWALHGEEPGWTVERETGRDVSDPAIAERVRARYADVRDGRAP</sequence>
<evidence type="ECO:0000256" key="1">
    <source>
        <dbReference type="ARBA" id="ARBA00009156"/>
    </source>
</evidence>
<accession>A0A2U1F6W2</accession>
<keyword evidence="2 8" id="KW-0859">Xylose metabolism</keyword>
<dbReference type="PIRSF" id="PIRSF000538">
    <property type="entry name" value="GlpK"/>
    <property type="match status" value="1"/>
</dbReference>
<dbReference type="InterPro" id="IPR006000">
    <property type="entry name" value="Xylulokinase"/>
</dbReference>
<keyword evidence="6 8" id="KW-0067">ATP-binding</keyword>
<dbReference type="InterPro" id="IPR043129">
    <property type="entry name" value="ATPase_NBD"/>
</dbReference>
<dbReference type="Proteomes" id="UP000245639">
    <property type="component" value="Unassembled WGS sequence"/>
</dbReference>
<evidence type="ECO:0000256" key="10">
    <source>
        <dbReference type="RuleBase" id="RU364073"/>
    </source>
</evidence>
<evidence type="ECO:0000256" key="2">
    <source>
        <dbReference type="ARBA" id="ARBA00022629"/>
    </source>
</evidence>
<evidence type="ECO:0000256" key="3">
    <source>
        <dbReference type="ARBA" id="ARBA00022679"/>
    </source>
</evidence>
<dbReference type="GO" id="GO:0005998">
    <property type="term" value="P:xylulose catabolic process"/>
    <property type="evidence" value="ECO:0007669"/>
    <property type="project" value="UniProtKB-UniRule"/>
</dbReference>
<dbReference type="GO" id="GO:0042732">
    <property type="term" value="P:D-xylose metabolic process"/>
    <property type="evidence" value="ECO:0007669"/>
    <property type="project" value="UniProtKB-KW"/>
</dbReference>
<evidence type="ECO:0000256" key="7">
    <source>
        <dbReference type="ARBA" id="ARBA00023277"/>
    </source>
</evidence>
<reference evidence="13 14" key="1">
    <citation type="submission" date="2018-04" db="EMBL/GenBank/DDBJ databases">
        <title>Genomic Encyclopedia of Type Strains, Phase IV (KMG-IV): sequencing the most valuable type-strain genomes for metagenomic binning, comparative biology and taxonomic classification.</title>
        <authorList>
            <person name="Goeker M."/>
        </authorList>
    </citation>
    <scope>NUCLEOTIDE SEQUENCE [LARGE SCALE GENOMIC DNA]</scope>
    <source>
        <strain evidence="13 14">DSM 45771</strain>
    </source>
</reference>
<keyword evidence="3 8" id="KW-0808">Transferase</keyword>
<evidence type="ECO:0000256" key="8">
    <source>
        <dbReference type="HAMAP-Rule" id="MF_02220"/>
    </source>
</evidence>
<comment type="function">
    <text evidence="8">Catalyzes the phosphorylation of D-xylulose to D-xylulose 5-phosphate.</text>
</comment>
<dbReference type="InterPro" id="IPR018484">
    <property type="entry name" value="FGGY_N"/>
</dbReference>
<dbReference type="InterPro" id="IPR050406">
    <property type="entry name" value="FGGY_Carb_Kinase"/>
</dbReference>
<dbReference type="InterPro" id="IPR000577">
    <property type="entry name" value="Carb_kinase_FGGY"/>
</dbReference>